<dbReference type="OMA" id="MNWANSI"/>
<dbReference type="KEGG" id="scm:SCHCO_02522027"/>
<gene>
    <name evidence="1" type="ORF">SCHCODRAFT_62757</name>
</gene>
<dbReference type="Gene3D" id="3.60.130.30">
    <property type="match status" value="1"/>
</dbReference>
<accession>D8QM70</accession>
<evidence type="ECO:0000313" key="2">
    <source>
        <dbReference type="Proteomes" id="UP000007431"/>
    </source>
</evidence>
<proteinExistence type="predicted"/>
<dbReference type="RefSeq" id="XP_003025964.1">
    <property type="nucleotide sequence ID" value="XM_003025918.1"/>
</dbReference>
<dbReference type="InParanoid" id="D8QM70"/>
<dbReference type="EMBL" id="GL377320">
    <property type="protein sequence ID" value="EFI91061.1"/>
    <property type="molecule type" value="Genomic_DNA"/>
</dbReference>
<evidence type="ECO:0000313" key="1">
    <source>
        <dbReference type="EMBL" id="EFI91061.1"/>
    </source>
</evidence>
<dbReference type="VEuPathDB" id="FungiDB:SCHCODRAFT_02522027"/>
<dbReference type="eggNOG" id="ENOG502SNUP">
    <property type="taxonomic scope" value="Eukaryota"/>
</dbReference>
<name>D8QM70_SCHCM</name>
<keyword evidence="2" id="KW-1185">Reference proteome</keyword>
<dbReference type="Proteomes" id="UP000007431">
    <property type="component" value="Unassembled WGS sequence"/>
</dbReference>
<dbReference type="HOGENOM" id="CLU_031314_0_0_1"/>
<protein>
    <submittedName>
        <fullName evidence="1">Uncharacterized protein</fullName>
    </submittedName>
</protein>
<dbReference type="AlphaFoldDB" id="D8QM70"/>
<dbReference type="GeneID" id="9588434"/>
<organism evidence="2">
    <name type="scientific">Schizophyllum commune (strain H4-8 / FGSC 9210)</name>
    <name type="common">Split gill fungus</name>
    <dbReference type="NCBI Taxonomy" id="578458"/>
    <lineage>
        <taxon>Eukaryota</taxon>
        <taxon>Fungi</taxon>
        <taxon>Dikarya</taxon>
        <taxon>Basidiomycota</taxon>
        <taxon>Agaricomycotina</taxon>
        <taxon>Agaricomycetes</taxon>
        <taxon>Agaricomycetidae</taxon>
        <taxon>Agaricales</taxon>
        <taxon>Schizophyllaceae</taxon>
        <taxon>Schizophyllum</taxon>
    </lineage>
</organism>
<sequence length="198" mass="22553">MPRRKLTICPGGFGGWEPKIHSHYADLQQKLLGWKPRLRRRLHFKKSVWMCVTINFGPRTLCYPHRDFGNLAYGFCAITALGRFNPDKGGHIVLRELKLVIRFPPGSTILIPSALITHYNIDILEGETRYSVTQYTAGGLFRFVEHGFKLNEEYYAGMSASERREAAAEDAGRWKKGVAMFSRLPELRRKAQVAKATA</sequence>
<dbReference type="OrthoDB" id="3202607at2759"/>
<reference evidence="1 2" key="1">
    <citation type="journal article" date="2010" name="Nat. Biotechnol.">
        <title>Genome sequence of the model mushroom Schizophyllum commune.</title>
        <authorList>
            <person name="Ohm R.A."/>
            <person name="de Jong J.F."/>
            <person name="Lugones L.G."/>
            <person name="Aerts A."/>
            <person name="Kothe E."/>
            <person name="Stajich J.E."/>
            <person name="de Vries R.P."/>
            <person name="Record E."/>
            <person name="Levasseur A."/>
            <person name="Baker S.E."/>
            <person name="Bartholomew K.A."/>
            <person name="Coutinho P.M."/>
            <person name="Erdmann S."/>
            <person name="Fowler T.J."/>
            <person name="Gathman A.C."/>
            <person name="Lombard V."/>
            <person name="Henrissat B."/>
            <person name="Knabe N."/>
            <person name="Kuees U."/>
            <person name="Lilly W.W."/>
            <person name="Lindquist E."/>
            <person name="Lucas S."/>
            <person name="Magnuson J.K."/>
            <person name="Piumi F."/>
            <person name="Raudaskoski M."/>
            <person name="Salamov A."/>
            <person name="Schmutz J."/>
            <person name="Schwarze F.W.M.R."/>
            <person name="vanKuyk P.A."/>
            <person name="Horton J.S."/>
            <person name="Grigoriev I.V."/>
            <person name="Woesten H.A.B."/>
        </authorList>
    </citation>
    <scope>NUCLEOTIDE SEQUENCE [LARGE SCALE GENOMIC DNA]</scope>
    <source>
        <strain evidence="2">H4-8 / FGSC 9210</strain>
    </source>
</reference>